<reference evidence="1 2" key="2">
    <citation type="journal article" date="2022" name="Mol. Ecol. Resour.">
        <title>The genomes of chicory, endive, great burdock and yacon provide insights into Asteraceae paleo-polyploidization history and plant inulin production.</title>
        <authorList>
            <person name="Fan W."/>
            <person name="Wang S."/>
            <person name="Wang H."/>
            <person name="Wang A."/>
            <person name="Jiang F."/>
            <person name="Liu H."/>
            <person name="Zhao H."/>
            <person name="Xu D."/>
            <person name="Zhang Y."/>
        </authorList>
    </citation>
    <scope>NUCLEOTIDE SEQUENCE [LARGE SCALE GENOMIC DNA]</scope>
    <source>
        <strain evidence="2">cv. Yunnan</strain>
        <tissue evidence="1">Leaves</tissue>
    </source>
</reference>
<reference evidence="2" key="1">
    <citation type="journal article" date="2022" name="Mol. Ecol. Resour.">
        <title>The genomes of chicory, endive, great burdock and yacon provide insights into Asteraceae palaeo-polyploidization history and plant inulin production.</title>
        <authorList>
            <person name="Fan W."/>
            <person name="Wang S."/>
            <person name="Wang H."/>
            <person name="Wang A."/>
            <person name="Jiang F."/>
            <person name="Liu H."/>
            <person name="Zhao H."/>
            <person name="Xu D."/>
            <person name="Zhang Y."/>
        </authorList>
    </citation>
    <scope>NUCLEOTIDE SEQUENCE [LARGE SCALE GENOMIC DNA]</scope>
    <source>
        <strain evidence="2">cv. Yunnan</strain>
    </source>
</reference>
<dbReference type="EMBL" id="CM042037">
    <property type="protein sequence ID" value="KAI3742760.1"/>
    <property type="molecule type" value="Genomic_DNA"/>
</dbReference>
<dbReference type="Proteomes" id="UP001056120">
    <property type="component" value="Linkage Group LG20"/>
</dbReference>
<keyword evidence="2" id="KW-1185">Reference proteome</keyword>
<comment type="caution">
    <text evidence="1">The sequence shown here is derived from an EMBL/GenBank/DDBJ whole genome shotgun (WGS) entry which is preliminary data.</text>
</comment>
<accession>A0ACB9D8H6</accession>
<name>A0ACB9D8H6_9ASTR</name>
<proteinExistence type="predicted"/>
<evidence type="ECO:0000313" key="2">
    <source>
        <dbReference type="Proteomes" id="UP001056120"/>
    </source>
</evidence>
<evidence type="ECO:0000313" key="1">
    <source>
        <dbReference type="EMBL" id="KAI3742760.1"/>
    </source>
</evidence>
<protein>
    <submittedName>
        <fullName evidence="1">Uncharacterized protein</fullName>
    </submittedName>
</protein>
<sequence>MKVSEKMMKDLRDESLSLSTASSSVWEGRSEPRVSEKEKGRRKNEFSGHGAGQLAVVVVGGRRRWMLGFGERGGFEDP</sequence>
<gene>
    <name evidence="1" type="ORF">L1987_60455</name>
</gene>
<organism evidence="1 2">
    <name type="scientific">Smallanthus sonchifolius</name>
    <dbReference type="NCBI Taxonomy" id="185202"/>
    <lineage>
        <taxon>Eukaryota</taxon>
        <taxon>Viridiplantae</taxon>
        <taxon>Streptophyta</taxon>
        <taxon>Embryophyta</taxon>
        <taxon>Tracheophyta</taxon>
        <taxon>Spermatophyta</taxon>
        <taxon>Magnoliopsida</taxon>
        <taxon>eudicotyledons</taxon>
        <taxon>Gunneridae</taxon>
        <taxon>Pentapetalae</taxon>
        <taxon>asterids</taxon>
        <taxon>campanulids</taxon>
        <taxon>Asterales</taxon>
        <taxon>Asteraceae</taxon>
        <taxon>Asteroideae</taxon>
        <taxon>Heliantheae alliance</taxon>
        <taxon>Millerieae</taxon>
        <taxon>Smallanthus</taxon>
    </lineage>
</organism>